<evidence type="ECO:0000313" key="5">
    <source>
        <dbReference type="EMBL" id="RIT26253.1"/>
    </source>
</evidence>
<dbReference type="PANTHER" id="PTHR44196">
    <property type="entry name" value="DEHYDROGENASE/REDUCTASE SDR FAMILY MEMBER 7B"/>
    <property type="match status" value="1"/>
</dbReference>
<dbReference type="PRINTS" id="PR00080">
    <property type="entry name" value="SDRFAMILY"/>
</dbReference>
<dbReference type="RefSeq" id="WP_119596652.1">
    <property type="nucleotide sequence ID" value="NZ_QXBN01000077.1"/>
</dbReference>
<proteinExistence type="inferred from homology"/>
<evidence type="ECO:0000313" key="6">
    <source>
        <dbReference type="Proteomes" id="UP000284557"/>
    </source>
</evidence>
<organism evidence="5 6">
    <name type="scientific">Mycobacteroides abscessus</name>
    <dbReference type="NCBI Taxonomy" id="36809"/>
    <lineage>
        <taxon>Bacteria</taxon>
        <taxon>Bacillati</taxon>
        <taxon>Actinomycetota</taxon>
        <taxon>Actinomycetes</taxon>
        <taxon>Mycobacteriales</taxon>
        <taxon>Mycobacteriaceae</taxon>
        <taxon>Mycobacteroides</taxon>
    </lineage>
</organism>
<evidence type="ECO:0000259" key="4">
    <source>
        <dbReference type="SMART" id="SM00822"/>
    </source>
</evidence>
<dbReference type="AlphaFoldDB" id="A0ABD7HGG1"/>
<dbReference type="PRINTS" id="PR00081">
    <property type="entry name" value="GDHRDH"/>
</dbReference>
<protein>
    <submittedName>
        <fullName evidence="5">SDR family oxidoreductase</fullName>
    </submittedName>
</protein>
<dbReference type="SMART" id="SM00822">
    <property type="entry name" value="PKS_KR"/>
    <property type="match status" value="1"/>
</dbReference>
<evidence type="ECO:0000256" key="2">
    <source>
        <dbReference type="ARBA" id="ARBA00023002"/>
    </source>
</evidence>
<evidence type="ECO:0000256" key="3">
    <source>
        <dbReference type="RuleBase" id="RU000363"/>
    </source>
</evidence>
<dbReference type="InterPro" id="IPR036291">
    <property type="entry name" value="NAD(P)-bd_dom_sf"/>
</dbReference>
<evidence type="ECO:0000256" key="1">
    <source>
        <dbReference type="ARBA" id="ARBA00006484"/>
    </source>
</evidence>
<dbReference type="Proteomes" id="UP000284557">
    <property type="component" value="Unassembled WGS sequence"/>
</dbReference>
<dbReference type="GO" id="GO:0016491">
    <property type="term" value="F:oxidoreductase activity"/>
    <property type="evidence" value="ECO:0007669"/>
    <property type="project" value="UniProtKB-KW"/>
</dbReference>
<dbReference type="NCBIfam" id="NF006123">
    <property type="entry name" value="PRK08267.1"/>
    <property type="match status" value="1"/>
</dbReference>
<feature type="non-terminal residue" evidence="5">
    <location>
        <position position="249"/>
    </location>
</feature>
<comment type="caution">
    <text evidence="5">The sequence shown here is derived from an EMBL/GenBank/DDBJ whole genome shotgun (WGS) entry which is preliminary data.</text>
</comment>
<dbReference type="Pfam" id="PF00106">
    <property type="entry name" value="adh_short"/>
    <property type="match status" value="1"/>
</dbReference>
<feature type="domain" description="Ketoreductase" evidence="4">
    <location>
        <begin position="9"/>
        <end position="186"/>
    </location>
</feature>
<comment type="similarity">
    <text evidence="1 3">Belongs to the short-chain dehydrogenases/reductases (SDR) family.</text>
</comment>
<keyword evidence="2" id="KW-0560">Oxidoreductase</keyword>
<dbReference type="Gene3D" id="3.40.50.720">
    <property type="entry name" value="NAD(P)-binding Rossmann-like Domain"/>
    <property type="match status" value="1"/>
</dbReference>
<gene>
    <name evidence="5" type="ORF">D2E76_28440</name>
</gene>
<dbReference type="SUPFAM" id="SSF51735">
    <property type="entry name" value="NAD(P)-binding Rossmann-fold domains"/>
    <property type="match status" value="1"/>
</dbReference>
<dbReference type="EMBL" id="QXBN01000077">
    <property type="protein sequence ID" value="RIT26253.1"/>
    <property type="molecule type" value="Genomic_DNA"/>
</dbReference>
<reference evidence="5 6" key="1">
    <citation type="submission" date="2018-08" db="EMBL/GenBank/DDBJ databases">
        <title>Linezolid Resistance in Mycobacterium abscessus: MIC Distribution and Comprehensive Investigation of Resistance Mechanisms.</title>
        <authorList>
            <person name="Ye M."/>
            <person name="Xu L."/>
            <person name="Zou Y."/>
            <person name="Li B."/>
            <person name="Guo Q."/>
            <person name="Zhang Y."/>
            <person name="Zhan M."/>
            <person name="Xu B."/>
            <person name="Yu F."/>
            <person name="Zhang Z."/>
            <person name="Chu H."/>
        </authorList>
    </citation>
    <scope>NUCLEOTIDE SEQUENCE [LARGE SCALE GENOMIC DNA]</scope>
    <source>
        <strain evidence="5 6">G143</strain>
    </source>
</reference>
<accession>A0ABD7HGG1</accession>
<dbReference type="InterPro" id="IPR002347">
    <property type="entry name" value="SDR_fam"/>
</dbReference>
<dbReference type="PANTHER" id="PTHR44196:SF3">
    <property type="entry name" value="SHORT CHAIN DEHYDROGENASE FAMILY PROTEIN"/>
    <property type="match status" value="1"/>
</dbReference>
<sequence>MSSTNRAGRSVVITGAGAGIGRATARRFAELGATLCATDVNISSLQTLREELGDQHTYATMDVTDKADVARVLAAFAEEQGGAFDVLLNNAGVAFLGDFETLSLEQHELVTEVNVTGVLNCTYLSFPYLSKAPGATVINMCSLSAEYGLPSEATYSASKFWVRGFTEAMNIEWERHGIHVCDIMPNFVATPMMDIAHTELVKSIGVKLTAADVADTILRAAGNRSRVHWTVDTLVGTVLRAINNNCPAP</sequence>
<dbReference type="InterPro" id="IPR057326">
    <property type="entry name" value="KR_dom"/>
</dbReference>
<name>A0ABD7HGG1_9MYCO</name>